<dbReference type="STRING" id="55188.A0A2H5PUB7"/>
<dbReference type="CDD" id="cd00167">
    <property type="entry name" value="SANT"/>
    <property type="match status" value="1"/>
</dbReference>
<feature type="region of interest" description="Disordered" evidence="1">
    <location>
        <begin position="83"/>
        <end position="115"/>
    </location>
</feature>
<evidence type="ECO:0000256" key="1">
    <source>
        <dbReference type="SAM" id="MobiDB-lite"/>
    </source>
</evidence>
<dbReference type="EMBL" id="BDQV01000128">
    <property type="protein sequence ID" value="GAY55967.1"/>
    <property type="molecule type" value="Genomic_DNA"/>
</dbReference>
<gene>
    <name evidence="2" type="ORF">CUMW_168160</name>
</gene>
<evidence type="ECO:0000313" key="2">
    <source>
        <dbReference type="EMBL" id="GAY55968.1"/>
    </source>
</evidence>
<feature type="region of interest" description="Disordered" evidence="1">
    <location>
        <begin position="388"/>
        <end position="414"/>
    </location>
</feature>
<dbReference type="PANTHER" id="PTHR46872">
    <property type="entry name" value="DNA BINDING PROTEIN"/>
    <property type="match status" value="1"/>
</dbReference>
<keyword evidence="3" id="KW-1185">Reference proteome</keyword>
<dbReference type="Proteomes" id="UP000236630">
    <property type="component" value="Unassembled WGS sequence"/>
</dbReference>
<feature type="region of interest" description="Disordered" evidence="1">
    <location>
        <begin position="328"/>
        <end position="356"/>
    </location>
</feature>
<dbReference type="PANTHER" id="PTHR46872:SF10">
    <property type="entry name" value="MYB-LIKE DOMAIN-CONTAINING PROTEIN"/>
    <property type="match status" value="1"/>
</dbReference>
<comment type="caution">
    <text evidence="2">The sequence shown here is derived from an EMBL/GenBank/DDBJ whole genome shotgun (WGS) entry which is preliminary data.</text>
</comment>
<dbReference type="InterPro" id="IPR001005">
    <property type="entry name" value="SANT/Myb"/>
</dbReference>
<proteinExistence type="predicted"/>
<protein>
    <recommendedName>
        <fullName evidence="4">Myb-like domain-containing protein</fullName>
    </recommendedName>
</protein>
<dbReference type="EMBL" id="BDQV01000128">
    <property type="protein sequence ID" value="GAY55968.1"/>
    <property type="molecule type" value="Genomic_DNA"/>
</dbReference>
<evidence type="ECO:0000313" key="3">
    <source>
        <dbReference type="Proteomes" id="UP000236630"/>
    </source>
</evidence>
<feature type="compositionally biased region" description="Acidic residues" evidence="1">
    <location>
        <begin position="333"/>
        <end position="356"/>
    </location>
</feature>
<feature type="compositionally biased region" description="Polar residues" evidence="1">
    <location>
        <begin position="397"/>
        <end position="407"/>
    </location>
</feature>
<dbReference type="AlphaFoldDB" id="A0A2H5PUB7"/>
<reference evidence="2 3" key="1">
    <citation type="journal article" date="2017" name="Front. Genet.">
        <title>Draft sequencing of the heterozygous diploid genome of Satsuma (Citrus unshiu Marc.) using a hybrid assembly approach.</title>
        <authorList>
            <person name="Shimizu T."/>
            <person name="Tanizawa Y."/>
            <person name="Mochizuki T."/>
            <person name="Nagasaki H."/>
            <person name="Yoshioka T."/>
            <person name="Toyoda A."/>
            <person name="Fujiyama A."/>
            <person name="Kaminuma E."/>
            <person name="Nakamura Y."/>
        </authorList>
    </citation>
    <scope>NUCLEOTIDE SEQUENCE [LARGE SCALE GENOMIC DNA]</scope>
    <source>
        <strain evidence="3">cv. Miyagawa wase</strain>
    </source>
</reference>
<feature type="compositionally biased region" description="Low complexity" evidence="1">
    <location>
        <begin position="97"/>
        <end position="106"/>
    </location>
</feature>
<name>A0A2H5PUB7_CITUN</name>
<sequence length="498" mass="55592">MSTLQLSNMVKKRPLDDKETFEVSSKHSRLIEEHGNQLFSSLESGLSEDASLVPHISGGTEVTRSVAEGDEKLVSGILAEHKGNAEDVQSSGPGCVSTSSLPTSSTSEEDSRPGTPFHEPLYWEYLFPDRRTRQLYTLLMSYPPQKPVPIGEDHQVDIPAWDPQCAKETSNHTCRCEVAVGFEHINRNECEKFLMGTCVIPMPDLGTRDSDGEVGNGRADCLCEDRGSVRCVRQHITEAREELRGHLGQERYADLGFLDMGELVADKWSDEEQKLFHKIVYSNPVSLGRKFWDILYAAFPSRTKKDIVSYYFNVFMLRKRALQNGCPAMNIDSDNDEWQGSDDSGDNEIGTSDEDEDSVIETPAYNEGVCYNWFQESGLHVYEEDTVDGTDNHKLHNGSSPVPSFQPQDEKGDRAVVQDDSCTSSDTGPASLVRAENEDQWHGSFSTRNTSVHEYLWEPSSAKVWDAGYPSYRNKVDLLPTCSMIKEVFGDGKSSVGP</sequence>
<evidence type="ECO:0008006" key="4">
    <source>
        <dbReference type="Google" id="ProtNLM"/>
    </source>
</evidence>
<accession>A0A2H5PUB7</accession>
<organism evidence="2 3">
    <name type="scientific">Citrus unshiu</name>
    <name type="common">Satsuma mandarin</name>
    <name type="synonym">Citrus nobilis var. unshiu</name>
    <dbReference type="NCBI Taxonomy" id="55188"/>
    <lineage>
        <taxon>Eukaryota</taxon>
        <taxon>Viridiplantae</taxon>
        <taxon>Streptophyta</taxon>
        <taxon>Embryophyta</taxon>
        <taxon>Tracheophyta</taxon>
        <taxon>Spermatophyta</taxon>
        <taxon>Magnoliopsida</taxon>
        <taxon>eudicotyledons</taxon>
        <taxon>Gunneridae</taxon>
        <taxon>Pentapetalae</taxon>
        <taxon>rosids</taxon>
        <taxon>malvids</taxon>
        <taxon>Sapindales</taxon>
        <taxon>Rutaceae</taxon>
        <taxon>Aurantioideae</taxon>
        <taxon>Citrus</taxon>
    </lineage>
</organism>